<gene>
    <name evidence="2" type="ORF">PVIIG_05889</name>
</gene>
<evidence type="ECO:0000313" key="2">
    <source>
        <dbReference type="EMBL" id="KMZ76777.1"/>
    </source>
</evidence>
<dbReference type="InterPro" id="IPR008780">
    <property type="entry name" value="Plasmodium_Vir"/>
</dbReference>
<accession>A0A0J9S3Z4</accession>
<evidence type="ECO:0000313" key="3">
    <source>
        <dbReference type="Proteomes" id="UP000053562"/>
    </source>
</evidence>
<dbReference type="AlphaFoldDB" id="A0A0J9S3Z4"/>
<feature type="region of interest" description="Disordered" evidence="1">
    <location>
        <begin position="264"/>
        <end position="310"/>
    </location>
</feature>
<feature type="compositionally biased region" description="Low complexity" evidence="1">
    <location>
        <begin position="274"/>
        <end position="283"/>
    </location>
</feature>
<sequence>MSEETSDTYYNYNDYCHFKSKFEDQKEISFDDEIIERNPVIETIDVNVRKTLTHHCKKLKEFLSYIDSNEVTNLTKCCSYINYHLTDIIQGSMYDSKEKTFEKFQKFLQNEPGLKSNECVSQMKYLNHGIYKKMKLLYNLYDSYEVLNNKIDTKDDTYFCSELKDLVEAYNEIIKAYEIPDSKFLFMELKNFKCLIEMDKLMSKRNCEKKISDLLLPKEKDEDFLKPCKVLDEEKEQQYTRADAQHNTEQPAQDINGIRAEQGNKLIGNGGAESSSEVHSSLSGTYPDADSYEIDSIEDSPDASPPSATSKTIATTASVAAIIVPSYLVYKVNRIMNKKLNVTAYI</sequence>
<organism evidence="2 3">
    <name type="scientific">Plasmodium vivax India VII</name>
    <dbReference type="NCBI Taxonomy" id="1077284"/>
    <lineage>
        <taxon>Eukaryota</taxon>
        <taxon>Sar</taxon>
        <taxon>Alveolata</taxon>
        <taxon>Apicomplexa</taxon>
        <taxon>Aconoidasida</taxon>
        <taxon>Haemosporida</taxon>
        <taxon>Plasmodiidae</taxon>
        <taxon>Plasmodium</taxon>
        <taxon>Plasmodium (Plasmodium)</taxon>
    </lineage>
</organism>
<protein>
    <submittedName>
        <fullName evidence="2">Uncharacterized protein</fullName>
    </submittedName>
</protein>
<reference evidence="2 3" key="1">
    <citation type="submission" date="2011-08" db="EMBL/GenBank/DDBJ databases">
        <title>The Genome Sequence of Plasmodium vivax India VII.</title>
        <authorList>
            <consortium name="The Broad Institute Genome Sequencing Platform"/>
            <consortium name="The Broad Institute Genome Sequencing Center for Infectious Disease"/>
            <person name="Neafsey D."/>
            <person name="Carlton J."/>
            <person name="Barnwell J."/>
            <person name="Collins W."/>
            <person name="Escalante A."/>
            <person name="Mullikin J."/>
            <person name="Saul A."/>
            <person name="Guigo R."/>
            <person name="Camara F."/>
            <person name="Young S.K."/>
            <person name="Zeng Q."/>
            <person name="Gargeya S."/>
            <person name="Fitzgerald M."/>
            <person name="Haas B."/>
            <person name="Abouelleil A."/>
            <person name="Alvarado L."/>
            <person name="Arachchi H.M."/>
            <person name="Berlin A."/>
            <person name="Brown A."/>
            <person name="Chapman S.B."/>
            <person name="Chen Z."/>
            <person name="Dunbar C."/>
            <person name="Freedman E."/>
            <person name="Gearin G."/>
            <person name="Gellesch M."/>
            <person name="Goldberg J."/>
            <person name="Griggs A."/>
            <person name="Gujja S."/>
            <person name="Heiman D."/>
            <person name="Howarth C."/>
            <person name="Larson L."/>
            <person name="Lui A."/>
            <person name="MacDonald P.J.P."/>
            <person name="Montmayeur A."/>
            <person name="Murphy C."/>
            <person name="Neiman D."/>
            <person name="Pearson M."/>
            <person name="Priest M."/>
            <person name="Roberts A."/>
            <person name="Saif S."/>
            <person name="Shea T."/>
            <person name="Shenoy N."/>
            <person name="Sisk P."/>
            <person name="Stolte C."/>
            <person name="Sykes S."/>
            <person name="Wortman J."/>
            <person name="Nusbaum C."/>
            <person name="Birren B."/>
        </authorList>
    </citation>
    <scope>NUCLEOTIDE SEQUENCE [LARGE SCALE GENOMIC DNA]</scope>
    <source>
        <strain evidence="2 3">India VII</strain>
    </source>
</reference>
<dbReference type="OrthoDB" id="389398at2759"/>
<name>A0A0J9S3Z4_PLAVI</name>
<dbReference type="Proteomes" id="UP000053562">
    <property type="component" value="Unassembled WGS sequence"/>
</dbReference>
<evidence type="ECO:0000256" key="1">
    <source>
        <dbReference type="SAM" id="MobiDB-lite"/>
    </source>
</evidence>
<proteinExistence type="predicted"/>
<feature type="compositionally biased region" description="Acidic residues" evidence="1">
    <location>
        <begin position="290"/>
        <end position="301"/>
    </location>
</feature>
<dbReference type="Pfam" id="PF05795">
    <property type="entry name" value="Plasmodium_Vir"/>
    <property type="match status" value="1"/>
</dbReference>
<dbReference type="EMBL" id="KQ234619">
    <property type="protein sequence ID" value="KMZ76777.1"/>
    <property type="molecule type" value="Genomic_DNA"/>
</dbReference>